<name>A0A923FE86_9PSED</name>
<reference evidence="3" key="1">
    <citation type="journal article" date="2020" name="Microorganisms">
        <title>Reliable Identification of Environmental Pseudomonas Isolates Using the rpoD Gene.</title>
        <authorList>
            <consortium name="The Broad Institute Genome Sequencing Platform"/>
            <person name="Girard L."/>
            <person name="Lood C."/>
            <person name="Rokni-Zadeh H."/>
            <person name="van Noort V."/>
            <person name="Lavigne R."/>
            <person name="De Mot R."/>
        </authorList>
    </citation>
    <scope>NUCLEOTIDE SEQUENCE</scope>
    <source>
        <strain evidence="3">SWRI12</strain>
    </source>
</reference>
<dbReference type="PROSITE" id="PS00622">
    <property type="entry name" value="HTH_LUXR_1"/>
    <property type="match status" value="1"/>
</dbReference>
<dbReference type="SMART" id="SM00421">
    <property type="entry name" value="HTH_LUXR"/>
    <property type="match status" value="1"/>
</dbReference>
<sequence length="66" mass="7542">MKKNNKDLTKREHEVLQLLLQGDTNKRIALALGISDFTVREYVSSILRKKGVNSRGKLFSEKLSKP</sequence>
<dbReference type="InterPro" id="IPR000792">
    <property type="entry name" value="Tscrpt_reg_LuxR_C"/>
</dbReference>
<dbReference type="InterPro" id="IPR016032">
    <property type="entry name" value="Sig_transdc_resp-reg_C-effctor"/>
</dbReference>
<comment type="caution">
    <text evidence="3">The sequence shown here is derived from an EMBL/GenBank/DDBJ whole genome shotgun (WGS) entry which is preliminary data.</text>
</comment>
<gene>
    <name evidence="3" type="ORF">HU715_15270</name>
</gene>
<reference evidence="3" key="2">
    <citation type="submission" date="2020-07" db="EMBL/GenBank/DDBJ databases">
        <authorList>
            <person name="Lood C."/>
            <person name="Girard L."/>
        </authorList>
    </citation>
    <scope>NUCLEOTIDE SEQUENCE</scope>
    <source>
        <strain evidence="3">SWRI12</strain>
    </source>
</reference>
<organism evidence="3">
    <name type="scientific">Pseudomonas zanjanensis</name>
    <dbReference type="NCBI Taxonomy" id="2745496"/>
    <lineage>
        <taxon>Bacteria</taxon>
        <taxon>Pseudomonadati</taxon>
        <taxon>Pseudomonadota</taxon>
        <taxon>Gammaproteobacteria</taxon>
        <taxon>Pseudomonadales</taxon>
        <taxon>Pseudomonadaceae</taxon>
        <taxon>Pseudomonas</taxon>
    </lineage>
</organism>
<dbReference type="SUPFAM" id="SSF46894">
    <property type="entry name" value="C-terminal effector domain of the bipartite response regulators"/>
    <property type="match status" value="1"/>
</dbReference>
<dbReference type="PANTHER" id="PTHR43214">
    <property type="entry name" value="TWO-COMPONENT RESPONSE REGULATOR"/>
    <property type="match status" value="1"/>
</dbReference>
<dbReference type="InterPro" id="IPR036388">
    <property type="entry name" value="WH-like_DNA-bd_sf"/>
</dbReference>
<dbReference type="InterPro" id="IPR039420">
    <property type="entry name" value="WalR-like"/>
</dbReference>
<protein>
    <submittedName>
        <fullName evidence="3">Response regulator transcription factor</fullName>
    </submittedName>
</protein>
<dbReference type="PROSITE" id="PS50043">
    <property type="entry name" value="HTH_LUXR_2"/>
    <property type="match status" value="1"/>
</dbReference>
<dbReference type="CDD" id="cd06170">
    <property type="entry name" value="LuxR_C_like"/>
    <property type="match status" value="1"/>
</dbReference>
<dbReference type="EMBL" id="JABWRB010000018">
    <property type="protein sequence ID" value="MBC3391024.1"/>
    <property type="molecule type" value="Genomic_DNA"/>
</dbReference>
<dbReference type="GO" id="GO:0006355">
    <property type="term" value="P:regulation of DNA-templated transcription"/>
    <property type="evidence" value="ECO:0007669"/>
    <property type="project" value="InterPro"/>
</dbReference>
<proteinExistence type="predicted"/>
<dbReference type="PRINTS" id="PR00038">
    <property type="entry name" value="HTHLUXR"/>
</dbReference>
<dbReference type="GO" id="GO:0003677">
    <property type="term" value="F:DNA binding"/>
    <property type="evidence" value="ECO:0007669"/>
    <property type="project" value="UniProtKB-KW"/>
</dbReference>
<keyword evidence="1" id="KW-0238">DNA-binding</keyword>
<dbReference type="AlphaFoldDB" id="A0A923FE86"/>
<evidence type="ECO:0000259" key="2">
    <source>
        <dbReference type="PROSITE" id="PS50043"/>
    </source>
</evidence>
<accession>A0A923FE86</accession>
<dbReference type="Gene3D" id="1.10.10.10">
    <property type="entry name" value="Winged helix-like DNA-binding domain superfamily/Winged helix DNA-binding domain"/>
    <property type="match status" value="1"/>
</dbReference>
<evidence type="ECO:0000256" key="1">
    <source>
        <dbReference type="ARBA" id="ARBA00023125"/>
    </source>
</evidence>
<dbReference type="Pfam" id="PF00196">
    <property type="entry name" value="GerE"/>
    <property type="match status" value="1"/>
</dbReference>
<feature type="domain" description="HTH luxR-type" evidence="2">
    <location>
        <begin position="1"/>
        <end position="66"/>
    </location>
</feature>
<evidence type="ECO:0000313" key="3">
    <source>
        <dbReference type="EMBL" id="MBC3391024.1"/>
    </source>
</evidence>